<accession>A0A1B6I4V1</accession>
<name>A0A1B6I4V1_9HEMI</name>
<evidence type="ECO:0008006" key="2">
    <source>
        <dbReference type="Google" id="ProtNLM"/>
    </source>
</evidence>
<feature type="non-terminal residue" evidence="1">
    <location>
        <position position="1"/>
    </location>
</feature>
<proteinExistence type="predicted"/>
<dbReference type="EMBL" id="GECU01025772">
    <property type="protein sequence ID" value="JAS81934.1"/>
    <property type="molecule type" value="Transcribed_RNA"/>
</dbReference>
<sequence>DHLKDSRDKSSLNELLASFGIHRLPLSATRITSTSQSSIDLVCSSLDQDLVKVDIVDEHLSDHTGQICTINVPSLKSTSTVSTRRQFNCNTMFTFKEMITYQS</sequence>
<reference evidence="1" key="1">
    <citation type="submission" date="2015-11" db="EMBL/GenBank/DDBJ databases">
        <title>De novo transcriptome assembly of four potential Pierce s Disease insect vectors from Arizona vineyards.</title>
        <authorList>
            <person name="Tassone E.E."/>
        </authorList>
    </citation>
    <scope>NUCLEOTIDE SEQUENCE</scope>
</reference>
<gene>
    <name evidence="1" type="ORF">g.56380</name>
</gene>
<evidence type="ECO:0000313" key="1">
    <source>
        <dbReference type="EMBL" id="JAS81934.1"/>
    </source>
</evidence>
<protein>
    <recommendedName>
        <fullName evidence="2">Endonuclease/exonuclease/phosphatase domain-containing protein</fullName>
    </recommendedName>
</protein>
<dbReference type="AlphaFoldDB" id="A0A1B6I4V1"/>
<organism evidence="1">
    <name type="scientific">Homalodisca liturata</name>
    <dbReference type="NCBI Taxonomy" id="320908"/>
    <lineage>
        <taxon>Eukaryota</taxon>
        <taxon>Metazoa</taxon>
        <taxon>Ecdysozoa</taxon>
        <taxon>Arthropoda</taxon>
        <taxon>Hexapoda</taxon>
        <taxon>Insecta</taxon>
        <taxon>Pterygota</taxon>
        <taxon>Neoptera</taxon>
        <taxon>Paraneoptera</taxon>
        <taxon>Hemiptera</taxon>
        <taxon>Auchenorrhyncha</taxon>
        <taxon>Membracoidea</taxon>
        <taxon>Cicadellidae</taxon>
        <taxon>Cicadellinae</taxon>
        <taxon>Proconiini</taxon>
        <taxon>Homalodisca</taxon>
    </lineage>
</organism>